<feature type="domain" description="Cyclic nucleotide-binding" evidence="1">
    <location>
        <begin position="25"/>
        <end position="111"/>
    </location>
</feature>
<dbReference type="PROSITE" id="PS50042">
    <property type="entry name" value="CNMP_BINDING_3"/>
    <property type="match status" value="1"/>
</dbReference>
<dbReference type="EMBL" id="CP015199">
    <property type="protein sequence ID" value="ANF52882.1"/>
    <property type="molecule type" value="Genomic_DNA"/>
</dbReference>
<evidence type="ECO:0000259" key="1">
    <source>
        <dbReference type="PROSITE" id="PS50042"/>
    </source>
</evidence>
<dbReference type="Proteomes" id="UP000077824">
    <property type="component" value="Chromosome"/>
</dbReference>
<reference evidence="2 3" key="1">
    <citation type="submission" date="2016-04" db="EMBL/GenBank/DDBJ databases">
        <title>Complete Genome Sequence of Chryseobacterium sp. IHBB 10212.</title>
        <authorList>
            <person name="Pal M."/>
            <person name="Swarnkar M.K."/>
            <person name="Kaushal K."/>
            <person name="Chhibber S."/>
            <person name="Singh A.K."/>
            <person name="Gulati A."/>
        </authorList>
    </citation>
    <scope>NUCLEOTIDE SEQUENCE [LARGE SCALE GENOMIC DNA]</scope>
    <source>
        <strain evidence="2 3">IHBB 10212</strain>
    </source>
</reference>
<dbReference type="Gene3D" id="2.60.120.10">
    <property type="entry name" value="Jelly Rolls"/>
    <property type="match status" value="1"/>
</dbReference>
<sequence length="187" mass="21899">MLIKDYIQKLTPISDKDWEIFSAKLEKQIFKKNSLIIRSGEVENYLSFIETGIVRFWIDGKDNEITFDFAFKENFFSAYLSFLTREPTNWNIQALTPTVLWRISYADLQIIYKQTQTGEKIGRLAAENLFITAAQRKIALLTNTAEELYLMLFKEHLHIIQHIPLKYLASYIGVTPQALSRIRKRIS</sequence>
<proteinExistence type="predicted"/>
<evidence type="ECO:0000313" key="2">
    <source>
        <dbReference type="EMBL" id="ANF52882.1"/>
    </source>
</evidence>
<dbReference type="InterPro" id="IPR018490">
    <property type="entry name" value="cNMP-bd_dom_sf"/>
</dbReference>
<dbReference type="SUPFAM" id="SSF51206">
    <property type="entry name" value="cAMP-binding domain-like"/>
    <property type="match status" value="1"/>
</dbReference>
<dbReference type="Pfam" id="PF00027">
    <property type="entry name" value="cNMP_binding"/>
    <property type="match status" value="1"/>
</dbReference>
<dbReference type="STRING" id="1685010.A0O34_21200"/>
<keyword evidence="3" id="KW-1185">Reference proteome</keyword>
<dbReference type="KEGG" id="chh:A0O34_21200"/>
<organism evidence="2 3">
    <name type="scientific">Chryseobacterium glaciei</name>
    <dbReference type="NCBI Taxonomy" id="1685010"/>
    <lineage>
        <taxon>Bacteria</taxon>
        <taxon>Pseudomonadati</taxon>
        <taxon>Bacteroidota</taxon>
        <taxon>Flavobacteriia</taxon>
        <taxon>Flavobacteriales</taxon>
        <taxon>Weeksellaceae</taxon>
        <taxon>Chryseobacterium group</taxon>
        <taxon>Chryseobacterium</taxon>
    </lineage>
</organism>
<name>A0A172Y199_9FLAO</name>
<dbReference type="InterPro" id="IPR014710">
    <property type="entry name" value="RmlC-like_jellyroll"/>
</dbReference>
<dbReference type="InterPro" id="IPR000595">
    <property type="entry name" value="cNMP-bd_dom"/>
</dbReference>
<dbReference type="RefSeq" id="WP_066759120.1">
    <property type="nucleotide sequence ID" value="NZ_CP015199.1"/>
</dbReference>
<evidence type="ECO:0000313" key="3">
    <source>
        <dbReference type="Proteomes" id="UP000077824"/>
    </source>
</evidence>
<dbReference type="AlphaFoldDB" id="A0A172Y199"/>
<gene>
    <name evidence="2" type="ORF">A0O34_21200</name>
</gene>
<protein>
    <submittedName>
        <fullName evidence="2">CarD family transcriptional regulator</fullName>
    </submittedName>
</protein>
<accession>A0A172Y199</accession>
<dbReference type="CDD" id="cd00038">
    <property type="entry name" value="CAP_ED"/>
    <property type="match status" value="1"/>
</dbReference>